<accession>A0ABD3B6W8</accession>
<evidence type="ECO:0000313" key="2">
    <source>
        <dbReference type="EMBL" id="KAL3613012.1"/>
    </source>
</evidence>
<dbReference type="EMBL" id="JAVIJP010000423">
    <property type="protein sequence ID" value="KAL3613012.1"/>
    <property type="molecule type" value="Genomic_DNA"/>
</dbReference>
<dbReference type="InterPro" id="IPR005055">
    <property type="entry name" value="A10/PebIII"/>
</dbReference>
<dbReference type="Proteomes" id="UP001632038">
    <property type="component" value="Unassembled WGS sequence"/>
</dbReference>
<evidence type="ECO:0000256" key="1">
    <source>
        <dbReference type="SAM" id="SignalP"/>
    </source>
</evidence>
<dbReference type="AlphaFoldDB" id="A0ABD3B6W8"/>
<sequence length="129" mass="14615">MKLLILLSIVALVVADEKYTTENDDLDIEAVVSDKDQLLAFFGCFMDTSACNDVMADFKTIKIIGLFTEDLPEAIQQACVKCTPAQKHILRRYLEVLKEKQPQEYATFTTKFDPDHKYFTNLETAIANA</sequence>
<name>A0ABD3B6W8_9LAMI</name>
<feature type="signal peptide" evidence="1">
    <location>
        <begin position="1"/>
        <end position="15"/>
    </location>
</feature>
<evidence type="ECO:0000313" key="3">
    <source>
        <dbReference type="Proteomes" id="UP001632038"/>
    </source>
</evidence>
<keyword evidence="3" id="KW-1185">Reference proteome</keyword>
<protein>
    <submittedName>
        <fullName evidence="2">Uncharacterized protein</fullName>
    </submittedName>
</protein>
<dbReference type="SUPFAM" id="SSF100910">
    <property type="entry name" value="Chemosensory protein Csp2"/>
    <property type="match status" value="1"/>
</dbReference>
<dbReference type="PANTHER" id="PTHR11257">
    <property type="entry name" value="CHEMOSENSORY PROTEIN-RELATED"/>
    <property type="match status" value="1"/>
</dbReference>
<dbReference type="Pfam" id="PF03392">
    <property type="entry name" value="OS-D"/>
    <property type="match status" value="1"/>
</dbReference>
<dbReference type="Gene3D" id="1.10.2080.10">
    <property type="entry name" value="Insect odorant-binding protein A10/Ejaculatory bulb-specific protein 3"/>
    <property type="match status" value="1"/>
</dbReference>
<dbReference type="InterPro" id="IPR036682">
    <property type="entry name" value="OS_D_A10/PebIII_sf"/>
</dbReference>
<organism evidence="2 3">
    <name type="scientific">Castilleja foliolosa</name>
    <dbReference type="NCBI Taxonomy" id="1961234"/>
    <lineage>
        <taxon>Eukaryota</taxon>
        <taxon>Viridiplantae</taxon>
        <taxon>Streptophyta</taxon>
        <taxon>Embryophyta</taxon>
        <taxon>Tracheophyta</taxon>
        <taxon>Spermatophyta</taxon>
        <taxon>Magnoliopsida</taxon>
        <taxon>eudicotyledons</taxon>
        <taxon>Gunneridae</taxon>
        <taxon>Pentapetalae</taxon>
        <taxon>asterids</taxon>
        <taxon>lamiids</taxon>
        <taxon>Lamiales</taxon>
        <taxon>Orobanchaceae</taxon>
        <taxon>Pedicularideae</taxon>
        <taxon>Castillejinae</taxon>
        <taxon>Castilleja</taxon>
    </lineage>
</organism>
<dbReference type="PANTHER" id="PTHR11257:SF13">
    <property type="entry name" value="GEO07322P1"/>
    <property type="match status" value="1"/>
</dbReference>
<gene>
    <name evidence="2" type="ORF">CASFOL_043146</name>
</gene>
<reference evidence="3" key="1">
    <citation type="journal article" date="2024" name="IScience">
        <title>Strigolactones Initiate the Formation of Haustorium-like Structures in Castilleja.</title>
        <authorList>
            <person name="Buerger M."/>
            <person name="Peterson D."/>
            <person name="Chory J."/>
        </authorList>
    </citation>
    <scope>NUCLEOTIDE SEQUENCE [LARGE SCALE GENOMIC DNA]</scope>
</reference>
<feature type="chain" id="PRO_5044800921" evidence="1">
    <location>
        <begin position="16"/>
        <end position="129"/>
    </location>
</feature>
<keyword evidence="1" id="KW-0732">Signal</keyword>
<comment type="caution">
    <text evidence="2">The sequence shown here is derived from an EMBL/GenBank/DDBJ whole genome shotgun (WGS) entry which is preliminary data.</text>
</comment>
<proteinExistence type="predicted"/>